<keyword evidence="2" id="KW-1185">Reference proteome</keyword>
<name>A0A1X2LR39_9MYCO</name>
<dbReference type="OrthoDB" id="4694358at2"/>
<organism evidence="1 2">
    <name type="scientific">Mycobacterium decipiens</name>
    <dbReference type="NCBI Taxonomy" id="1430326"/>
    <lineage>
        <taxon>Bacteria</taxon>
        <taxon>Bacillati</taxon>
        <taxon>Actinomycetota</taxon>
        <taxon>Actinomycetes</taxon>
        <taxon>Mycobacteriales</taxon>
        <taxon>Mycobacteriaceae</taxon>
        <taxon>Mycobacterium</taxon>
    </lineage>
</organism>
<dbReference type="EMBL" id="NCXP01000030">
    <property type="protein sequence ID" value="OSC38957.1"/>
    <property type="molecule type" value="Genomic_DNA"/>
</dbReference>
<sequence>MRSAADKRWPRLVGAAALAVLGTCGAAVVLTTPRSIQGRAPSASLVSRSNWAIASALPASGDFPADWGYSLTGRLRRAPSPSSVAPAALPSAGPAAVYSPAACRSIPKVLDHSDADLAGYVQVDRYIQVFVQDAPPADAAATGENREHGPNARFAIWAVADGPARIVNYLNWLDRCGSYRVTNHFLDGAVKNERTVTTEVKARGAGGADAAVAVTRTFTSAGSIEPSSTYHVAYYAVRGVLLECTIYLEGADLDLVRRLATQTVRKLRAL</sequence>
<gene>
    <name evidence="1" type="ORF">B8W66_18970</name>
</gene>
<dbReference type="Proteomes" id="UP000193247">
    <property type="component" value="Unassembled WGS sequence"/>
</dbReference>
<evidence type="ECO:0008006" key="3">
    <source>
        <dbReference type="Google" id="ProtNLM"/>
    </source>
</evidence>
<dbReference type="AlphaFoldDB" id="A0A1X2LR39"/>
<accession>A0A1X2LR39</accession>
<evidence type="ECO:0000313" key="2">
    <source>
        <dbReference type="Proteomes" id="UP000193247"/>
    </source>
</evidence>
<protein>
    <recommendedName>
        <fullName evidence="3">PknH-like extracellular domain-containing protein</fullName>
    </recommendedName>
</protein>
<comment type="caution">
    <text evidence="1">The sequence shown here is derived from an EMBL/GenBank/DDBJ whole genome shotgun (WGS) entry which is preliminary data.</text>
</comment>
<reference evidence="1 2" key="1">
    <citation type="submission" date="2017-04" db="EMBL/GenBank/DDBJ databases">
        <title>The new phylogeny of genus Mycobacterium.</title>
        <authorList>
            <person name="Tortoli E."/>
            <person name="Trovato A."/>
            <person name="Cirillo D.M."/>
        </authorList>
    </citation>
    <scope>NUCLEOTIDE SEQUENCE [LARGE SCALE GENOMIC DNA]</scope>
    <source>
        <strain evidence="1 2">TBL 1200985</strain>
    </source>
</reference>
<proteinExistence type="predicted"/>
<evidence type="ECO:0000313" key="1">
    <source>
        <dbReference type="EMBL" id="OSC38957.1"/>
    </source>
</evidence>